<dbReference type="EMBL" id="JAAMPJ010000001">
    <property type="protein sequence ID" value="NGY58159.1"/>
    <property type="molecule type" value="Genomic_DNA"/>
</dbReference>
<dbReference type="RefSeq" id="WP_166044064.1">
    <property type="nucleotide sequence ID" value="NZ_JAAMPJ010000001.1"/>
</dbReference>
<dbReference type="Proteomes" id="UP000481360">
    <property type="component" value="Unassembled WGS sequence"/>
</dbReference>
<comment type="caution">
    <text evidence="1">The sequence shown here is derived from an EMBL/GenBank/DDBJ whole genome shotgun (WGS) entry which is preliminary data.</text>
</comment>
<evidence type="ECO:0000313" key="2">
    <source>
        <dbReference type="Proteomes" id="UP000481360"/>
    </source>
</evidence>
<proteinExistence type="predicted"/>
<name>A0A7C9VV42_9PSEU</name>
<gene>
    <name evidence="1" type="ORF">G7043_04330</name>
</gene>
<protein>
    <submittedName>
        <fullName evidence="1">Uncharacterized protein</fullName>
    </submittedName>
</protein>
<keyword evidence="2" id="KW-1185">Reference proteome</keyword>
<evidence type="ECO:0000313" key="1">
    <source>
        <dbReference type="EMBL" id="NGY58159.1"/>
    </source>
</evidence>
<dbReference type="AlphaFoldDB" id="A0A7C9VV42"/>
<sequence>MRDFSEPARATGPGVVADGPAGATTLLVIDPAGEALHDEIPATWRTLTDRLRIVWLRVPAAPEWKSTVDAVLTKHRDDPRTVLDVVTSGPMAAEVVDLVRGHEDLVRSVLLVDPEVAVDAPFAQVVARSQEVPDDRIPAPLPLGHPYVVFGVAEALDKLGCSGTT</sequence>
<reference evidence="1 2" key="1">
    <citation type="submission" date="2020-03" db="EMBL/GenBank/DDBJ databases">
        <title>Isolation and identification of active actinomycetes.</title>
        <authorList>
            <person name="Sun X."/>
        </authorList>
    </citation>
    <scope>NUCLEOTIDE SEQUENCE [LARGE SCALE GENOMIC DNA]</scope>
    <source>
        <strain evidence="1 2">NEAU-D13</strain>
    </source>
</reference>
<organism evidence="1 2">
    <name type="scientific">Lentzea alba</name>
    <dbReference type="NCBI Taxonomy" id="2714351"/>
    <lineage>
        <taxon>Bacteria</taxon>
        <taxon>Bacillati</taxon>
        <taxon>Actinomycetota</taxon>
        <taxon>Actinomycetes</taxon>
        <taxon>Pseudonocardiales</taxon>
        <taxon>Pseudonocardiaceae</taxon>
        <taxon>Lentzea</taxon>
    </lineage>
</organism>
<accession>A0A7C9VV42</accession>